<evidence type="ECO:0000256" key="1">
    <source>
        <dbReference type="ARBA" id="ARBA00022741"/>
    </source>
</evidence>
<keyword evidence="1" id="KW-0547">Nucleotide-binding</keyword>
<keyword evidence="5" id="KW-1185">Reference proteome</keyword>
<evidence type="ECO:0000313" key="5">
    <source>
        <dbReference type="Proteomes" id="UP000643672"/>
    </source>
</evidence>
<proteinExistence type="predicted"/>
<dbReference type="PANTHER" id="PTHR39206:SF1">
    <property type="entry name" value="SLL8004 PROTEIN"/>
    <property type="match status" value="1"/>
</dbReference>
<dbReference type="GO" id="GO:0005524">
    <property type="term" value="F:ATP binding"/>
    <property type="evidence" value="ECO:0007669"/>
    <property type="project" value="UniProtKB-KW"/>
</dbReference>
<protein>
    <recommendedName>
        <fullName evidence="3">Zeta toxin domain-containing protein</fullName>
    </recommendedName>
</protein>
<reference evidence="4 5" key="1">
    <citation type="submission" date="2020-05" db="EMBL/GenBank/DDBJ databases">
        <authorList>
            <person name="Petersen J."/>
            <person name="Sayavedra L."/>
        </authorList>
    </citation>
    <scope>NUCLEOTIDE SEQUENCE [LARGE SCALE GENOMIC DNA]</scope>
    <source>
        <strain evidence="4">B thermophilus SOXS</strain>
    </source>
</reference>
<dbReference type="PANTHER" id="PTHR39206">
    <property type="entry name" value="SLL8004 PROTEIN"/>
    <property type="match status" value="1"/>
</dbReference>
<dbReference type="InterPro" id="IPR010488">
    <property type="entry name" value="Zeta_toxin_domain"/>
</dbReference>
<dbReference type="AlphaFoldDB" id="A0A8H9CG75"/>
<dbReference type="EMBL" id="CAESAQ020000076">
    <property type="protein sequence ID" value="CAB5502824.1"/>
    <property type="molecule type" value="Genomic_DNA"/>
</dbReference>
<dbReference type="Gene3D" id="3.40.50.300">
    <property type="entry name" value="P-loop containing nucleotide triphosphate hydrolases"/>
    <property type="match status" value="1"/>
</dbReference>
<dbReference type="RefSeq" id="WP_202763254.1">
    <property type="nucleotide sequence ID" value="NZ_CAESAQ020000076.1"/>
</dbReference>
<evidence type="ECO:0000259" key="3">
    <source>
        <dbReference type="Pfam" id="PF06414"/>
    </source>
</evidence>
<sequence length="205" mass="23302">MENPTLSIMGTNGSGKTTITERFLEHGWLGNATYVNPDIIAQEKFGGWGNKESFVKAANYAQEIRENCIKNKQSLVFETVFSTNEKIKFVKKALEAGFFIRFFFIATEGPEINASRIASRIMKGGHNVPLDKIISRYYKSIVNCARVINLVDRVYVYNNSVDGRSPKLIFRVKNNKGNQVLKKYEILPNWIKPLINCAKTLKQSK</sequence>
<organism evidence="4 5">
    <name type="scientific">Bathymodiolus thermophilus thioautotrophic gill symbiont</name>
    <dbReference type="NCBI Taxonomy" id="2360"/>
    <lineage>
        <taxon>Bacteria</taxon>
        <taxon>Pseudomonadati</taxon>
        <taxon>Pseudomonadota</taxon>
        <taxon>Gammaproteobacteria</taxon>
        <taxon>sulfur-oxidizing symbionts</taxon>
    </lineage>
</organism>
<comment type="caution">
    <text evidence="4">The sequence shown here is derived from an EMBL/GenBank/DDBJ whole genome shotgun (WGS) entry which is preliminary data.</text>
</comment>
<dbReference type="GO" id="GO:0016301">
    <property type="term" value="F:kinase activity"/>
    <property type="evidence" value="ECO:0007669"/>
    <property type="project" value="InterPro"/>
</dbReference>
<evidence type="ECO:0000256" key="2">
    <source>
        <dbReference type="ARBA" id="ARBA00022840"/>
    </source>
</evidence>
<name>A0A8H9CG75_9GAMM</name>
<dbReference type="Pfam" id="PF06414">
    <property type="entry name" value="Zeta_toxin"/>
    <property type="match status" value="1"/>
</dbReference>
<gene>
    <name evidence="4" type="ORF">THERMOS_1676</name>
</gene>
<feature type="domain" description="Zeta toxin" evidence="3">
    <location>
        <begin position="3"/>
        <end position="159"/>
    </location>
</feature>
<evidence type="ECO:0000313" key="4">
    <source>
        <dbReference type="EMBL" id="CAB5502824.1"/>
    </source>
</evidence>
<dbReference type="InterPro" id="IPR027417">
    <property type="entry name" value="P-loop_NTPase"/>
</dbReference>
<accession>A0A8H9CG75</accession>
<keyword evidence="2" id="KW-0067">ATP-binding</keyword>
<dbReference type="Proteomes" id="UP000643672">
    <property type="component" value="Unassembled WGS sequence"/>
</dbReference>
<dbReference type="SUPFAM" id="SSF52540">
    <property type="entry name" value="P-loop containing nucleoside triphosphate hydrolases"/>
    <property type="match status" value="1"/>
</dbReference>